<keyword evidence="3" id="KW-0460">Magnesium</keyword>
<comment type="caution">
    <text evidence="5">The sequence shown here is derived from an EMBL/GenBank/DDBJ whole genome shotgun (WGS) entry which is preliminary data.</text>
</comment>
<dbReference type="Proteomes" id="UP001209535">
    <property type="component" value="Unassembled WGS sequence"/>
</dbReference>
<evidence type="ECO:0000256" key="3">
    <source>
        <dbReference type="ARBA" id="ARBA00022842"/>
    </source>
</evidence>
<dbReference type="InterPro" id="IPR050065">
    <property type="entry name" value="GlmU-like"/>
</dbReference>
<dbReference type="InterPro" id="IPR029044">
    <property type="entry name" value="Nucleotide-diphossugar_trans"/>
</dbReference>
<evidence type="ECO:0000313" key="5">
    <source>
        <dbReference type="EMBL" id="MCU9848060.1"/>
    </source>
</evidence>
<dbReference type="RefSeq" id="WP_263335108.1">
    <property type="nucleotide sequence ID" value="NZ_JAOVQO010000007.1"/>
</dbReference>
<dbReference type="Gene3D" id="3.90.550.10">
    <property type="entry name" value="Spore Coat Polysaccharide Biosynthesis Protein SpsA, Chain A"/>
    <property type="match status" value="1"/>
</dbReference>
<reference evidence="5 6" key="1">
    <citation type="submission" date="2022-10" db="EMBL/GenBank/DDBJ databases">
        <title>Defluviimonas sp. nov., isolated from ocean surface sediments.</title>
        <authorList>
            <person name="He W."/>
            <person name="Wang L."/>
            <person name="Zhang D.-F."/>
        </authorList>
    </citation>
    <scope>NUCLEOTIDE SEQUENCE [LARGE SCALE GENOMIC DNA]</scope>
    <source>
        <strain evidence="5 6">WL0024</strain>
    </source>
</reference>
<feature type="domain" description="MobA-like NTP transferase" evidence="4">
    <location>
        <begin position="12"/>
        <end position="139"/>
    </location>
</feature>
<evidence type="ECO:0000313" key="6">
    <source>
        <dbReference type="Proteomes" id="UP001209535"/>
    </source>
</evidence>
<keyword evidence="2" id="KW-0548">Nucleotidyltransferase</keyword>
<name>A0ABT2X365_9RHOB</name>
<gene>
    <name evidence="5" type="ORF">OEZ60_08580</name>
</gene>
<keyword evidence="1" id="KW-0808">Transferase</keyword>
<dbReference type="SUPFAM" id="SSF53448">
    <property type="entry name" value="Nucleotide-diphospho-sugar transferases"/>
    <property type="match status" value="1"/>
</dbReference>
<dbReference type="PANTHER" id="PTHR43584:SF8">
    <property type="entry name" value="N-ACETYLMURAMATE ALPHA-1-PHOSPHATE URIDYLYLTRANSFERASE"/>
    <property type="match status" value="1"/>
</dbReference>
<protein>
    <submittedName>
        <fullName evidence="5">Nucleotidyltransferase family protein</fullName>
    </submittedName>
</protein>
<dbReference type="EMBL" id="JAOVQO010000007">
    <property type="protein sequence ID" value="MCU9848060.1"/>
    <property type="molecule type" value="Genomic_DNA"/>
</dbReference>
<accession>A0ABT2X365</accession>
<organism evidence="5 6">
    <name type="scientific">Albidovulum salinarum</name>
    <dbReference type="NCBI Taxonomy" id="2984153"/>
    <lineage>
        <taxon>Bacteria</taxon>
        <taxon>Pseudomonadati</taxon>
        <taxon>Pseudomonadota</taxon>
        <taxon>Alphaproteobacteria</taxon>
        <taxon>Rhodobacterales</taxon>
        <taxon>Paracoccaceae</taxon>
        <taxon>Albidovulum</taxon>
    </lineage>
</organism>
<sequence>MRQLPDALMLFTAGLGTRMRALTTTRPKPLIEVAGRALVDHALAQADGAGIGRIVANLHYLPGQIRAHLAHRPDLRFSDETETILETGGGLRHALPLLGPGAVFTLNTDAVWTGPNALARLRAGWDPGQMDGLLLVVSRERATGHTGPGDFGLDAEGRLSRGQGFVYTGAQILKPDGLAEIPDQVFSLNRLWDRMLAEGRLYGAVHDGGWCDVGRPEAIPLAEALLNEVARDV</sequence>
<proteinExistence type="predicted"/>
<dbReference type="InterPro" id="IPR025877">
    <property type="entry name" value="MobA-like_NTP_Trfase"/>
</dbReference>
<dbReference type="PANTHER" id="PTHR43584">
    <property type="entry name" value="NUCLEOTIDYL TRANSFERASE"/>
    <property type="match status" value="1"/>
</dbReference>
<evidence type="ECO:0000256" key="1">
    <source>
        <dbReference type="ARBA" id="ARBA00022679"/>
    </source>
</evidence>
<evidence type="ECO:0000256" key="2">
    <source>
        <dbReference type="ARBA" id="ARBA00022695"/>
    </source>
</evidence>
<dbReference type="Pfam" id="PF12804">
    <property type="entry name" value="NTP_transf_3"/>
    <property type="match status" value="1"/>
</dbReference>
<keyword evidence="6" id="KW-1185">Reference proteome</keyword>
<evidence type="ECO:0000259" key="4">
    <source>
        <dbReference type="Pfam" id="PF12804"/>
    </source>
</evidence>
<dbReference type="CDD" id="cd06422">
    <property type="entry name" value="NTP_transferase_like_1"/>
    <property type="match status" value="1"/>
</dbReference>